<evidence type="ECO:0000313" key="2">
    <source>
        <dbReference type="Proteomes" id="UP000176678"/>
    </source>
</evidence>
<protein>
    <submittedName>
        <fullName evidence="1">Uncharacterized protein</fullName>
    </submittedName>
</protein>
<gene>
    <name evidence="1" type="ORF">A3H75_00065</name>
</gene>
<dbReference type="Proteomes" id="UP000176678">
    <property type="component" value="Unassembled WGS sequence"/>
</dbReference>
<dbReference type="STRING" id="1802410.A3H75_00065"/>
<proteinExistence type="predicted"/>
<sequence>MPTLEQFITALETSAPGGKQGIGLVVGGGAAEKQVTQVVENAGHKTVTLALTEDTETGIASALVTLATAATRGDWLIISLEMPFLDPALYNALRNVSDYGYLDFSLRPVTRYTGIIRPHPDFRVVVVTTQEILNGLNHPRFLDLCGPIVRFE</sequence>
<comment type="caution">
    <text evidence="1">The sequence shown here is derived from an EMBL/GenBank/DDBJ whole genome shotgun (WGS) entry which is preliminary data.</text>
</comment>
<name>A0A1F7VED7_9BACT</name>
<evidence type="ECO:0000313" key="1">
    <source>
        <dbReference type="EMBL" id="OGL88801.1"/>
    </source>
</evidence>
<organism evidence="1 2">
    <name type="scientific">Candidatus Uhrbacteria bacterium RIFCSPLOWO2_02_FULL_51_9</name>
    <dbReference type="NCBI Taxonomy" id="1802410"/>
    <lineage>
        <taxon>Bacteria</taxon>
        <taxon>Candidatus Uhriibacteriota</taxon>
    </lineage>
</organism>
<accession>A0A1F7VED7</accession>
<dbReference type="AlphaFoldDB" id="A0A1F7VED7"/>
<reference evidence="1 2" key="1">
    <citation type="journal article" date="2016" name="Nat. Commun.">
        <title>Thousands of microbial genomes shed light on interconnected biogeochemical processes in an aquifer system.</title>
        <authorList>
            <person name="Anantharaman K."/>
            <person name="Brown C.T."/>
            <person name="Hug L.A."/>
            <person name="Sharon I."/>
            <person name="Castelle C.J."/>
            <person name="Probst A.J."/>
            <person name="Thomas B.C."/>
            <person name="Singh A."/>
            <person name="Wilkins M.J."/>
            <person name="Karaoz U."/>
            <person name="Brodie E.L."/>
            <person name="Williams K.H."/>
            <person name="Hubbard S.S."/>
            <person name="Banfield J.F."/>
        </authorList>
    </citation>
    <scope>NUCLEOTIDE SEQUENCE [LARGE SCALE GENOMIC DNA]</scope>
</reference>
<dbReference type="EMBL" id="MGES01000026">
    <property type="protein sequence ID" value="OGL88801.1"/>
    <property type="molecule type" value="Genomic_DNA"/>
</dbReference>